<feature type="domain" description="DUF6537" evidence="3">
    <location>
        <begin position="939"/>
        <end position="1138"/>
    </location>
</feature>
<evidence type="ECO:0000313" key="4">
    <source>
        <dbReference type="EMBL" id="VAV94537.1"/>
    </source>
</evidence>
<keyword evidence="1" id="KW-0560">Oxidoreductase</keyword>
<dbReference type="InterPro" id="IPR046667">
    <property type="entry name" value="DUF6537"/>
</dbReference>
<dbReference type="NCBIfam" id="NF009588">
    <property type="entry name" value="PRK13029.1"/>
    <property type="match status" value="1"/>
</dbReference>
<dbReference type="InterPro" id="IPR029061">
    <property type="entry name" value="THDP-binding"/>
</dbReference>
<dbReference type="InterPro" id="IPR019752">
    <property type="entry name" value="Pyrv/ketoisovalerate_OxRed_cat"/>
</dbReference>
<dbReference type="InterPro" id="IPR009014">
    <property type="entry name" value="Transketo_C/PFOR_II"/>
</dbReference>
<dbReference type="SUPFAM" id="SSF53323">
    <property type="entry name" value="Pyruvate-ferredoxin oxidoreductase, PFOR, domain III"/>
    <property type="match status" value="1"/>
</dbReference>
<evidence type="ECO:0000259" key="3">
    <source>
        <dbReference type="Pfam" id="PF20169"/>
    </source>
</evidence>
<dbReference type="CDD" id="cd02008">
    <property type="entry name" value="TPP_IOR_alpha"/>
    <property type="match status" value="1"/>
</dbReference>
<keyword evidence="4" id="KW-0670">Pyruvate</keyword>
<dbReference type="Gene3D" id="3.40.50.970">
    <property type="match status" value="1"/>
</dbReference>
<organism evidence="4">
    <name type="scientific">hydrothermal vent metagenome</name>
    <dbReference type="NCBI Taxonomy" id="652676"/>
    <lineage>
        <taxon>unclassified sequences</taxon>
        <taxon>metagenomes</taxon>
        <taxon>ecological metagenomes</taxon>
    </lineage>
</organism>
<dbReference type="Gene3D" id="3.40.920.10">
    <property type="entry name" value="Pyruvate-ferredoxin oxidoreductase, PFOR, domain III"/>
    <property type="match status" value="1"/>
</dbReference>
<dbReference type="InterPro" id="IPR002869">
    <property type="entry name" value="Pyrv_flavodox_OxRed_cen"/>
</dbReference>
<dbReference type="PANTHER" id="PTHR48084">
    <property type="entry name" value="2-OXOGLUTARATE OXIDOREDUCTASE SUBUNIT KORB-RELATED"/>
    <property type="match status" value="1"/>
</dbReference>
<reference evidence="4" key="1">
    <citation type="submission" date="2018-06" db="EMBL/GenBank/DDBJ databases">
        <authorList>
            <person name="Zhirakovskaya E."/>
        </authorList>
    </citation>
    <scope>NUCLEOTIDE SEQUENCE</scope>
</reference>
<dbReference type="Pfam" id="PF20169">
    <property type="entry name" value="DUF6537"/>
    <property type="match status" value="1"/>
</dbReference>
<dbReference type="SUPFAM" id="SSF52922">
    <property type="entry name" value="TK C-terminal domain-like"/>
    <property type="match status" value="1"/>
</dbReference>
<protein>
    <submittedName>
        <fullName evidence="4">Indolepyruvate ferredoxin oxidoreductase, alpha and beta subunits</fullName>
    </submittedName>
</protein>
<evidence type="ECO:0000259" key="2">
    <source>
        <dbReference type="Pfam" id="PF01558"/>
    </source>
</evidence>
<feature type="domain" description="Pyruvate/ketoisovalerate oxidoreductase catalytic" evidence="2">
    <location>
        <begin position="727"/>
        <end position="913"/>
    </location>
</feature>
<evidence type="ECO:0000256" key="1">
    <source>
        <dbReference type="ARBA" id="ARBA00023002"/>
    </source>
</evidence>
<dbReference type="NCBIfam" id="NF009589">
    <property type="entry name" value="PRK13030.1"/>
    <property type="match status" value="1"/>
</dbReference>
<dbReference type="AlphaFoldDB" id="A0A3B0RQW9"/>
<sequence>MLADVKLDDKYDLSKTTVFLSGTQAIVRLTLMQKARDVAAGLNTAGYVTGYRGSPVGALDQQFVRAQAFIDKYDVKFEPGINEDLAATALWGSQQVAMRGEGRFQGVFGIWYGKGPGVDRTGDVFRHANSAGTAEFGGVLALAGDDHAAESSTVPHQSEFALMDAMMPILNPAGVQEILDYGILGIALSRFCGCWVGLKAVHDNIESTAIVDGSIDRVNINIPSDFEMPEGGLNIRPGDDRFEQEERLHTHKRFAATAFARANKLDNIIMSGGRKARIGVVSTGKSYLDVCQALDDLGIDNATAEKLGLRFLKIGMVWPLEPQIVSRFAKGLDLIIVVEEKRSLIETQIREQLFELKTRPVVIGKKDEKGEHLFPAFRTLEPNAVAVILADRLLKKRKNKDVAGKLENIKTAMGRVSNTGDLAERVPYFCSGCPHNTSTKVPEGGRAYAGIGCHWMVQMVPGRRTEGATHMGGEGANWIGEAPFSTRNHIFQNLGDGTYNHSGVLAIRAAIASGVNITYKILYNDAVAMTGGQPHEGNLSVPQIASQVRAEGVERIAVVSDEPDKYPSNAGFPGYVSFHHRDDLDEVQRELMEVQGTTVLIYDQTCAAEKRRRRKRGTFPDPAKRVFINELVCEGCGDCGVQSNCVAIAPLETPFGRKRQIDQNMCNKDYSCVNGFCPSFVTVHGGELRKPEKPEAVGEGQMFEVLPEPQLPDISERPWSMIITGIGGTGVVTIGQLLGMAARLEGKGTGIIDMAGLAQKNGAVVTHMKIAAKPEDISTIRIAAGGADLLLGCDLVTSASERNLSRLAQGRAHAVINSHEVMPAQFTNDANFMLPGENMMMQLQARMSRADAHFTDATAIAERLLGNSIAANLFTLGFAWQKGLVPLGAEAIEKAIEINGVAVTMNQQAFLWGRRAAHDLKAVETIVGRTAETSVKETLDEMVNRRAAFLAGYQNEAYADEYRKFVNGVRAVETEVVGGDKKPLSKAVARYLFKLMAYKDEYEVARLYSDGVFEKTLAEKFTGDFELKFYLAPPILAKRDPVTGRPRKKVFGPRMMQAFGALAKLKFLRGTAFDVFGKTAERRAERAAIGQYRDTINSLLTGLTLGNAKLASEIASVPEHIRGFGHVKERHIKEAKAREVELLKAYKAGRTRAPTPMAAE</sequence>
<dbReference type="GO" id="GO:0016903">
    <property type="term" value="F:oxidoreductase activity, acting on the aldehyde or oxo group of donors"/>
    <property type="evidence" value="ECO:0007669"/>
    <property type="project" value="InterPro"/>
</dbReference>
<dbReference type="InterPro" id="IPR051457">
    <property type="entry name" value="2-oxoacid:Fd_oxidoreductase"/>
</dbReference>
<dbReference type="CDD" id="cd07034">
    <property type="entry name" value="TPP_PYR_PFOR_IOR-alpha_like"/>
    <property type="match status" value="1"/>
</dbReference>
<proteinExistence type="predicted"/>
<dbReference type="EMBL" id="UOEC01000117">
    <property type="protein sequence ID" value="VAV94537.1"/>
    <property type="molecule type" value="Genomic_DNA"/>
</dbReference>
<dbReference type="PANTHER" id="PTHR48084:SF3">
    <property type="entry name" value="SUBUNIT OF PYRUVATE:FLAVODOXIN OXIDOREDUCTASE"/>
    <property type="match status" value="1"/>
</dbReference>
<dbReference type="InterPro" id="IPR002880">
    <property type="entry name" value="Pyrv_Fd/Flavodoxin_OxRdtase_N"/>
</dbReference>
<gene>
    <name evidence="4" type="ORF">MNBD_ALPHA08-942</name>
</gene>
<name>A0A3B0RQW9_9ZZZZ</name>
<dbReference type="SUPFAM" id="SSF52518">
    <property type="entry name" value="Thiamin diphosphate-binding fold (THDP-binding)"/>
    <property type="match status" value="2"/>
</dbReference>
<dbReference type="Pfam" id="PF01558">
    <property type="entry name" value="POR"/>
    <property type="match status" value="1"/>
</dbReference>
<accession>A0A3B0RQW9</accession>